<keyword evidence="2" id="KW-1185">Reference proteome</keyword>
<evidence type="ECO:0000313" key="2">
    <source>
        <dbReference type="Proteomes" id="UP000076738"/>
    </source>
</evidence>
<name>A0A167I1A9_CALVF</name>
<dbReference type="AlphaFoldDB" id="A0A167I1A9"/>
<reference evidence="1 2" key="1">
    <citation type="journal article" date="2016" name="Mol. Biol. Evol.">
        <title>Comparative Genomics of Early-Diverging Mushroom-Forming Fungi Provides Insights into the Origins of Lignocellulose Decay Capabilities.</title>
        <authorList>
            <person name="Nagy L.G."/>
            <person name="Riley R."/>
            <person name="Tritt A."/>
            <person name="Adam C."/>
            <person name="Daum C."/>
            <person name="Floudas D."/>
            <person name="Sun H."/>
            <person name="Yadav J.S."/>
            <person name="Pangilinan J."/>
            <person name="Larsson K.H."/>
            <person name="Matsuura K."/>
            <person name="Barry K."/>
            <person name="Labutti K."/>
            <person name="Kuo R."/>
            <person name="Ohm R.A."/>
            <person name="Bhattacharya S.S."/>
            <person name="Shirouzu T."/>
            <person name="Yoshinaga Y."/>
            <person name="Martin F.M."/>
            <person name="Grigoriev I.V."/>
            <person name="Hibbett D.S."/>
        </authorList>
    </citation>
    <scope>NUCLEOTIDE SEQUENCE [LARGE SCALE GENOMIC DNA]</scope>
    <source>
        <strain evidence="1 2">TUFC12733</strain>
    </source>
</reference>
<evidence type="ECO:0000313" key="1">
    <source>
        <dbReference type="EMBL" id="KZO92200.1"/>
    </source>
</evidence>
<dbReference type="OrthoDB" id="3356964at2759"/>
<sequence>MVPTAAPNAVQPHIFLYPDDDSHMQRFHNTIRHRRLPENNFNTLCQEIHFLLADQVVRGENGAVYYLCRRCGGSYGQNAGQLWNMHPCGVLRVTLLRRIGNGQPYLPDSATALASLRERAYRLRIVGAWLLWDLVSEHVIELYLQFQTHTTVNLRLLLDRNLISPRVLNAAPDREAMLRAVIDEEGSE</sequence>
<dbReference type="EMBL" id="KV417313">
    <property type="protein sequence ID" value="KZO92200.1"/>
    <property type="molecule type" value="Genomic_DNA"/>
</dbReference>
<accession>A0A167I1A9</accession>
<organism evidence="1 2">
    <name type="scientific">Calocera viscosa (strain TUFC12733)</name>
    <dbReference type="NCBI Taxonomy" id="1330018"/>
    <lineage>
        <taxon>Eukaryota</taxon>
        <taxon>Fungi</taxon>
        <taxon>Dikarya</taxon>
        <taxon>Basidiomycota</taxon>
        <taxon>Agaricomycotina</taxon>
        <taxon>Dacrymycetes</taxon>
        <taxon>Dacrymycetales</taxon>
        <taxon>Dacrymycetaceae</taxon>
        <taxon>Calocera</taxon>
    </lineage>
</organism>
<protein>
    <submittedName>
        <fullName evidence="1">Uncharacterized protein</fullName>
    </submittedName>
</protein>
<dbReference type="Proteomes" id="UP000076738">
    <property type="component" value="Unassembled WGS sequence"/>
</dbReference>
<gene>
    <name evidence="1" type="ORF">CALVIDRAFT_315781</name>
</gene>
<proteinExistence type="predicted"/>